<dbReference type="Proteomes" id="UP000256980">
    <property type="component" value="Unassembled WGS sequence"/>
</dbReference>
<feature type="domain" description="Peptidase S9 prolyl oligopeptidase catalytic" evidence="3">
    <location>
        <begin position="626"/>
        <end position="812"/>
    </location>
</feature>
<dbReference type="Pfam" id="PF00326">
    <property type="entry name" value="Peptidase_S9"/>
    <property type="match status" value="1"/>
</dbReference>
<dbReference type="InterPro" id="IPR050278">
    <property type="entry name" value="Serine_Prot_S9B/DPPIV"/>
</dbReference>
<dbReference type="AlphaFoldDB" id="A0A3D9H108"/>
<dbReference type="InterPro" id="IPR001375">
    <property type="entry name" value="Peptidase_S9_cat"/>
</dbReference>
<dbReference type="Gene3D" id="3.40.50.1820">
    <property type="entry name" value="alpha/beta hydrolase"/>
    <property type="match status" value="1"/>
</dbReference>
<dbReference type="OrthoDB" id="9812921at2"/>
<keyword evidence="6" id="KW-1185">Reference proteome</keyword>
<evidence type="ECO:0000259" key="4">
    <source>
        <dbReference type="Pfam" id="PF00930"/>
    </source>
</evidence>
<accession>A0A3D9H108</accession>
<keyword evidence="5" id="KW-0645">Protease</keyword>
<evidence type="ECO:0000313" key="6">
    <source>
        <dbReference type="Proteomes" id="UP000256980"/>
    </source>
</evidence>
<dbReference type="GO" id="GO:0004177">
    <property type="term" value="F:aminopeptidase activity"/>
    <property type="evidence" value="ECO:0007669"/>
    <property type="project" value="UniProtKB-KW"/>
</dbReference>
<evidence type="ECO:0000259" key="3">
    <source>
        <dbReference type="Pfam" id="PF00326"/>
    </source>
</evidence>
<dbReference type="SUPFAM" id="SSF53474">
    <property type="entry name" value="alpha/beta-Hydrolases"/>
    <property type="match status" value="1"/>
</dbReference>
<evidence type="ECO:0000256" key="2">
    <source>
        <dbReference type="SAM" id="SignalP"/>
    </source>
</evidence>
<comment type="caution">
    <text evidence="5">The sequence shown here is derived from an EMBL/GenBank/DDBJ whole genome shotgun (WGS) entry which is preliminary data.</text>
</comment>
<dbReference type="InterPro" id="IPR029058">
    <property type="entry name" value="AB_hydrolase_fold"/>
</dbReference>
<gene>
    <name evidence="5" type="ORF">DFQ10_106106</name>
</gene>
<keyword evidence="2" id="KW-0732">Signal</keyword>
<dbReference type="GO" id="GO:0006508">
    <property type="term" value="P:proteolysis"/>
    <property type="evidence" value="ECO:0007669"/>
    <property type="project" value="InterPro"/>
</dbReference>
<evidence type="ECO:0000313" key="5">
    <source>
        <dbReference type="EMBL" id="RED43194.1"/>
    </source>
</evidence>
<proteinExistence type="predicted"/>
<keyword evidence="5" id="KW-0031">Aminopeptidase</keyword>
<organism evidence="5 6">
    <name type="scientific">Winogradskyella eximia</name>
    <dbReference type="NCBI Taxonomy" id="262006"/>
    <lineage>
        <taxon>Bacteria</taxon>
        <taxon>Pseudomonadati</taxon>
        <taxon>Bacteroidota</taxon>
        <taxon>Flavobacteriia</taxon>
        <taxon>Flavobacteriales</taxon>
        <taxon>Flavobacteriaceae</taxon>
        <taxon>Winogradskyella</taxon>
    </lineage>
</organism>
<keyword evidence="5" id="KW-0378">Hydrolase</keyword>
<dbReference type="EMBL" id="QRDV01000006">
    <property type="protein sequence ID" value="RED43194.1"/>
    <property type="molecule type" value="Genomic_DNA"/>
</dbReference>
<dbReference type="RefSeq" id="WP_115817881.1">
    <property type="nucleotide sequence ID" value="NZ_QRDV01000006.1"/>
</dbReference>
<feature type="signal peptide" evidence="2">
    <location>
        <begin position="1"/>
        <end position="19"/>
    </location>
</feature>
<dbReference type="PANTHER" id="PTHR11731">
    <property type="entry name" value="PROTEASE FAMILY S9B,C DIPEPTIDYL-PEPTIDASE IV-RELATED"/>
    <property type="match status" value="1"/>
</dbReference>
<dbReference type="Gene3D" id="2.140.10.30">
    <property type="entry name" value="Dipeptidylpeptidase IV, N-terminal domain"/>
    <property type="match status" value="1"/>
</dbReference>
<reference evidence="5 6" key="1">
    <citation type="submission" date="2018-07" db="EMBL/GenBank/DDBJ databases">
        <title>Genomic Encyclopedia of Type Strains, Phase III (KMG-III): the genomes of soil and plant-associated and newly described type strains.</title>
        <authorList>
            <person name="Whitman W."/>
        </authorList>
    </citation>
    <scope>NUCLEOTIDE SEQUENCE [LARGE SCALE GENOMIC DNA]</scope>
    <source>
        <strain evidence="5 6">CECT 7946</strain>
    </source>
</reference>
<dbReference type="GO" id="GO:0008236">
    <property type="term" value="F:serine-type peptidase activity"/>
    <property type="evidence" value="ECO:0007669"/>
    <property type="project" value="InterPro"/>
</dbReference>
<dbReference type="InterPro" id="IPR002469">
    <property type="entry name" value="Peptidase_S9B_N"/>
</dbReference>
<dbReference type="PANTHER" id="PTHR11731:SF193">
    <property type="entry name" value="DIPEPTIDYL PEPTIDASE 9"/>
    <property type="match status" value="1"/>
</dbReference>
<dbReference type="SUPFAM" id="SSF82171">
    <property type="entry name" value="DPP6 N-terminal domain-like"/>
    <property type="match status" value="1"/>
</dbReference>
<evidence type="ECO:0000256" key="1">
    <source>
        <dbReference type="SAM" id="MobiDB-lite"/>
    </source>
</evidence>
<feature type="compositionally biased region" description="Acidic residues" evidence="1">
    <location>
        <begin position="140"/>
        <end position="151"/>
    </location>
</feature>
<feature type="chain" id="PRO_5017769796" evidence="2">
    <location>
        <begin position="20"/>
        <end position="849"/>
    </location>
</feature>
<sequence>MQKLTFLLLLSLSFSLVNAQNSVKENLTPIPNYRAAAKFSPTNLGKLVHSTSVNPHWLKNGNRFWYQYKTTEGSKYYIVDADKRSKKVLFDNEKMAKWLTEITKDPYDAKHLPKFNFEFVKNDTAIRFYVTSTEKVDEAKDDDDEDEDIEDGKDTDSTKTKKKGNSKKAKKVNKVYHFEYRLGSNGLTVLDNKKKKKEEWKKWANIAPDSSVVLFSKHYNLYWMDKENFLKAVKNEKDSTIVENKWTTDGEENYDFGGSSRGENNETKLKNKDKRKYVRGIWSHDSKKFVFQRTDSRHINDLWVINTTSNKRPTLETYKYHMPGEDEYYKTELHVFDIPSKSNIKVQLDTVKQQSIQVYRAPRLKSNYDDDFSPSLLLSKKGKIYYSTISRDRKKLDICVADINTGETKVLIEERFNTYIESRPLVLLNNETEMLHWAERSGWAHYYLYDTEGNLKNEVTSGSYHVERAIGVDDKSRTLYFTAHGIPQDQDPYYEHLYKINLNGSGLQALNAGDYNTNTSMADSNAYFVNNYSRVNTVPKSELRSHTGKLIMSLEEADLSQLMATGYQFPETFKMKADDGITDIYGVMYKPYDFDETKKYPLLEYVYPGPQTEAVNKSFSVRMDRLDRMAQVGFIVVTMGNRGGHPDRSKWYHNYGYGNLRDYGLADKRHVAEQLADKHDFIDINKVGIYGHSGGGFMSTAAMLVYPDFFKAAVSSAGNHDNNIYNSWWSETHHGVQEEMDDDGNVKYKYLIDNNQSLAKNLKGNLMLITGDVDNNVHPGGTIRMANELIKANKRFDFMLMPGQRHSFGNMTEYSFWLRADHFSKHLLGVEATEIDITEMNRDQPKTKS</sequence>
<name>A0A3D9H108_9FLAO</name>
<dbReference type="Pfam" id="PF00930">
    <property type="entry name" value="DPPIV_N"/>
    <property type="match status" value="1"/>
</dbReference>
<protein>
    <submittedName>
        <fullName evidence="5">Dipeptidyl aminopeptidase/acylaminoacyl peptidase</fullName>
    </submittedName>
</protein>
<feature type="domain" description="Dipeptidylpeptidase IV N-terminal" evidence="4">
    <location>
        <begin position="281"/>
        <end position="537"/>
    </location>
</feature>
<feature type="region of interest" description="Disordered" evidence="1">
    <location>
        <begin position="140"/>
        <end position="166"/>
    </location>
</feature>
<dbReference type="GO" id="GO:0008239">
    <property type="term" value="F:dipeptidyl-peptidase activity"/>
    <property type="evidence" value="ECO:0007669"/>
    <property type="project" value="TreeGrafter"/>
</dbReference>